<evidence type="ECO:0008006" key="3">
    <source>
        <dbReference type="Google" id="ProtNLM"/>
    </source>
</evidence>
<protein>
    <recommendedName>
        <fullName evidence="3">Cytoplasmic protein</fullName>
    </recommendedName>
</protein>
<dbReference type="PANTHER" id="PTHR33677:SF5">
    <property type="entry name" value="TRANSCRIPTIONAL REPRESSOR FRMR"/>
    <property type="match status" value="1"/>
</dbReference>
<reference evidence="1" key="2">
    <citation type="submission" date="2020-09" db="EMBL/GenBank/DDBJ databases">
        <authorList>
            <person name="Sun Q."/>
            <person name="Zhou Y."/>
        </authorList>
    </citation>
    <scope>NUCLEOTIDE SEQUENCE</scope>
    <source>
        <strain evidence="1">CGMCC 1.12777</strain>
    </source>
</reference>
<organism evidence="1 2">
    <name type="scientific">Pullulanibacillus pueri</name>
    <dbReference type="NCBI Taxonomy" id="1437324"/>
    <lineage>
        <taxon>Bacteria</taxon>
        <taxon>Bacillati</taxon>
        <taxon>Bacillota</taxon>
        <taxon>Bacilli</taxon>
        <taxon>Bacillales</taxon>
        <taxon>Sporolactobacillaceae</taxon>
        <taxon>Pullulanibacillus</taxon>
    </lineage>
</organism>
<gene>
    <name evidence="1" type="ORF">GCM10007096_10890</name>
</gene>
<keyword evidence="2" id="KW-1185">Reference proteome</keyword>
<accession>A0A8J2ZTX9</accession>
<dbReference type="AlphaFoldDB" id="A0A8J2ZTX9"/>
<dbReference type="Proteomes" id="UP000656813">
    <property type="component" value="Unassembled WGS sequence"/>
</dbReference>
<dbReference type="InterPro" id="IPR003735">
    <property type="entry name" value="Metal_Tscrpt_repr"/>
</dbReference>
<comment type="caution">
    <text evidence="1">The sequence shown here is derived from an EMBL/GenBank/DDBJ whole genome shotgun (WGS) entry which is preliminary data.</text>
</comment>
<dbReference type="RefSeq" id="WP_188496376.1">
    <property type="nucleotide sequence ID" value="NZ_BMFV01000005.1"/>
</dbReference>
<evidence type="ECO:0000313" key="1">
    <source>
        <dbReference type="EMBL" id="GGH78063.1"/>
    </source>
</evidence>
<evidence type="ECO:0000313" key="2">
    <source>
        <dbReference type="Proteomes" id="UP000656813"/>
    </source>
</evidence>
<dbReference type="CDD" id="cd10155">
    <property type="entry name" value="BsYrkD-like_DUF156"/>
    <property type="match status" value="1"/>
</dbReference>
<dbReference type="EMBL" id="BMFV01000005">
    <property type="protein sequence ID" value="GGH78063.1"/>
    <property type="molecule type" value="Genomic_DNA"/>
</dbReference>
<dbReference type="GO" id="GO:0003677">
    <property type="term" value="F:DNA binding"/>
    <property type="evidence" value="ECO:0007669"/>
    <property type="project" value="InterPro"/>
</dbReference>
<dbReference type="InterPro" id="IPR038390">
    <property type="entry name" value="Metal_Tscrpt_repr_sf"/>
</dbReference>
<name>A0A8J2ZTX9_9BACL</name>
<dbReference type="GO" id="GO:0045892">
    <property type="term" value="P:negative regulation of DNA-templated transcription"/>
    <property type="evidence" value="ECO:0007669"/>
    <property type="project" value="UniProtKB-ARBA"/>
</dbReference>
<reference evidence="1" key="1">
    <citation type="journal article" date="2014" name="Int. J. Syst. Evol. Microbiol.">
        <title>Complete genome sequence of Corynebacterium casei LMG S-19264T (=DSM 44701T), isolated from a smear-ripened cheese.</title>
        <authorList>
            <consortium name="US DOE Joint Genome Institute (JGI-PGF)"/>
            <person name="Walter F."/>
            <person name="Albersmeier A."/>
            <person name="Kalinowski J."/>
            <person name="Ruckert C."/>
        </authorList>
    </citation>
    <scope>NUCLEOTIDE SEQUENCE</scope>
    <source>
        <strain evidence="1">CGMCC 1.12777</strain>
    </source>
</reference>
<dbReference type="Pfam" id="PF02583">
    <property type="entry name" value="Trns_repr_metal"/>
    <property type="match status" value="1"/>
</dbReference>
<sequence length="86" mass="9926">MEYDVKFKNRIKRIEGQVRGVLRMMEEEQDCKDVVSQMAAVRSAIDRTIAVIVSDNLEKCVREQLEKGEETDTLIQEAVNLLVKSR</sequence>
<proteinExistence type="predicted"/>
<dbReference type="PANTHER" id="PTHR33677">
    <property type="entry name" value="TRANSCRIPTIONAL REPRESSOR FRMR-RELATED"/>
    <property type="match status" value="1"/>
</dbReference>
<dbReference type="GO" id="GO:0046872">
    <property type="term" value="F:metal ion binding"/>
    <property type="evidence" value="ECO:0007669"/>
    <property type="project" value="InterPro"/>
</dbReference>
<dbReference type="Gene3D" id="1.20.58.1000">
    <property type="entry name" value="Metal-sensitive repressor, helix protomer"/>
    <property type="match status" value="1"/>
</dbReference>